<dbReference type="InterPro" id="IPR036443">
    <property type="entry name" value="Znf_RanBP2_sf"/>
</dbReference>
<keyword evidence="1" id="KW-0479">Metal-binding</keyword>
<dbReference type="PROSITE" id="PS01358">
    <property type="entry name" value="ZF_RANBP2_1"/>
    <property type="match status" value="1"/>
</dbReference>
<dbReference type="EMBL" id="CAKKNE010000005">
    <property type="protein sequence ID" value="CAH0377049.1"/>
    <property type="molecule type" value="Genomic_DNA"/>
</dbReference>
<evidence type="ECO:0000256" key="2">
    <source>
        <dbReference type="ARBA" id="ARBA00022771"/>
    </source>
</evidence>
<evidence type="ECO:0000256" key="3">
    <source>
        <dbReference type="ARBA" id="ARBA00022833"/>
    </source>
</evidence>
<dbReference type="GO" id="GO:0008270">
    <property type="term" value="F:zinc ion binding"/>
    <property type="evidence" value="ECO:0007669"/>
    <property type="project" value="UniProtKB-KW"/>
</dbReference>
<dbReference type="Gene3D" id="2.30.30.380">
    <property type="entry name" value="Zn-finger domain of Sec23/24"/>
    <property type="match status" value="1"/>
</dbReference>
<keyword evidence="3" id="KW-0862">Zinc</keyword>
<feature type="domain" description="RanBP2-type" evidence="6">
    <location>
        <begin position="112"/>
        <end position="141"/>
    </location>
</feature>
<gene>
    <name evidence="7" type="ORF">PECAL_5P16340</name>
</gene>
<keyword evidence="8" id="KW-1185">Reference proteome</keyword>
<protein>
    <recommendedName>
        <fullName evidence="6">RanBP2-type domain-containing protein</fullName>
    </recommendedName>
</protein>
<dbReference type="Proteomes" id="UP000789595">
    <property type="component" value="Unassembled WGS sequence"/>
</dbReference>
<evidence type="ECO:0000259" key="6">
    <source>
        <dbReference type="PROSITE" id="PS50199"/>
    </source>
</evidence>
<keyword evidence="2 4" id="KW-0863">Zinc-finger</keyword>
<comment type="caution">
    <text evidence="7">The sequence shown here is derived from an EMBL/GenBank/DDBJ whole genome shotgun (WGS) entry which is preliminary data.</text>
</comment>
<reference evidence="7" key="1">
    <citation type="submission" date="2021-11" db="EMBL/GenBank/DDBJ databases">
        <authorList>
            <consortium name="Genoscope - CEA"/>
            <person name="William W."/>
        </authorList>
    </citation>
    <scope>NUCLEOTIDE SEQUENCE</scope>
</reference>
<sequence>MLAATRRVSVARRSRLCEYSTTTTACALFEIAHEPHSGRTSLPLPKESLPCWLPKRVEMASISFEDLGFGRGLAATTAAAPSWRPPPPRTAQRVLGERDREDSSDDDDASVPFATWFCPSCTFENAKANTACEACGAVRAPTPRERRMSRERAAEAEARRNSEALRDEAAADLSDLSDGDDAPVVEARPTARRRVRAPGRRPLLLALPPELARRTLEFLAYELLDRTARNASFLHSIGIGGVAGAAAALTQGTYRMRLRAVCFACLELGEERRQRYIPWDAARLLGVRDSRDRDWGHMSRGWRWTFNEATTTLLDAARAPPQPGPIDPALLAAANSLSPRDRRRALRAAAPTAFESLCPTWRLRWQKAMRALCRAKSAAFFADCLRDPATIVAETLSRDATLSMLQRYAIFDRWSAALERACEEVEANLEDWRQNQPLHYAVAERACPTIRSRALAAFRASCLVAPRTGLPRPMESLTRDAAALVPADAFAVAETALAGRPSDDNLFDRVARRLSRDARPLPPSLAGVADALEEIDGALGPRRAGPGRNGGHLDESLRLALRLRVLLPLRAARLSR</sequence>
<dbReference type="InterPro" id="IPR001876">
    <property type="entry name" value="Znf_RanBP2"/>
</dbReference>
<feature type="compositionally biased region" description="Basic and acidic residues" evidence="5">
    <location>
        <begin position="142"/>
        <end position="166"/>
    </location>
</feature>
<organism evidence="7 8">
    <name type="scientific">Pelagomonas calceolata</name>
    <dbReference type="NCBI Taxonomy" id="35677"/>
    <lineage>
        <taxon>Eukaryota</taxon>
        <taxon>Sar</taxon>
        <taxon>Stramenopiles</taxon>
        <taxon>Ochrophyta</taxon>
        <taxon>Pelagophyceae</taxon>
        <taxon>Pelagomonadales</taxon>
        <taxon>Pelagomonadaceae</taxon>
        <taxon>Pelagomonas</taxon>
    </lineage>
</organism>
<dbReference type="SUPFAM" id="SSF90209">
    <property type="entry name" value="Ran binding protein zinc finger-like"/>
    <property type="match status" value="1"/>
</dbReference>
<evidence type="ECO:0000256" key="4">
    <source>
        <dbReference type="PROSITE-ProRule" id="PRU00322"/>
    </source>
</evidence>
<proteinExistence type="predicted"/>
<name>A0A8J2T0J9_9STRA</name>
<dbReference type="AlphaFoldDB" id="A0A8J2T0J9"/>
<evidence type="ECO:0000256" key="1">
    <source>
        <dbReference type="ARBA" id="ARBA00022723"/>
    </source>
</evidence>
<feature type="region of interest" description="Disordered" evidence="5">
    <location>
        <begin position="76"/>
        <end position="108"/>
    </location>
</feature>
<evidence type="ECO:0000256" key="5">
    <source>
        <dbReference type="SAM" id="MobiDB-lite"/>
    </source>
</evidence>
<evidence type="ECO:0000313" key="8">
    <source>
        <dbReference type="Proteomes" id="UP000789595"/>
    </source>
</evidence>
<accession>A0A8J2T0J9</accession>
<evidence type="ECO:0000313" key="7">
    <source>
        <dbReference type="EMBL" id="CAH0377049.1"/>
    </source>
</evidence>
<feature type="region of interest" description="Disordered" evidence="5">
    <location>
        <begin position="140"/>
        <end position="166"/>
    </location>
</feature>
<dbReference type="PROSITE" id="PS50199">
    <property type="entry name" value="ZF_RANBP2_2"/>
    <property type="match status" value="1"/>
</dbReference>